<sequence>MSPSPAVPPGVPGAPRPLGTGGWIALGTSIVVGVVYTGVLGTLLALGIGTAIDATADALPTAAPGFTDEPFGEATEGPGSGDPSDPLYDYPGYQDGDAALVLAQPSAEAAIAQSEAAVAAIESTVLDGWTSADDEYYERSENGYGGPSLLYDYISATSYADADLGSADAKQAVVDVFTAAVAPLGFDAVDVADTPAEWSEVGYEYEGDLSDEEAGAALWVVTAYSTVEDVPAIEIGLVDLGADSTGDVERMLDDVGLTPPDSGAFLAGYANAILEEGDRAEFTERMQAYGGVAAT</sequence>
<gene>
    <name evidence="3" type="ORF">C1I64_12460</name>
</gene>
<evidence type="ECO:0000313" key="3">
    <source>
        <dbReference type="EMBL" id="AZZ52774.1"/>
    </source>
</evidence>
<dbReference type="Proteomes" id="UP000285317">
    <property type="component" value="Chromosome"/>
</dbReference>
<reference evidence="3 4" key="1">
    <citation type="submission" date="2018-03" db="EMBL/GenBank/DDBJ databases">
        <title>Bacteriophage NCPPB3778 and a type I-E CRISPR drive the evolution of the US Biological Select Agent, Rathayibacter toxicus.</title>
        <authorList>
            <person name="Davis E.W.II."/>
            <person name="Tabima J.F."/>
            <person name="Weisberg A.J."/>
            <person name="Dantas Lopes L."/>
            <person name="Wiseman M.S."/>
            <person name="Wiseman M.S."/>
            <person name="Pupko T."/>
            <person name="Belcher M.S."/>
            <person name="Sechler A.J."/>
            <person name="Tancos M.A."/>
            <person name="Schroeder B.K."/>
            <person name="Murray T.D."/>
            <person name="Luster D.G."/>
            <person name="Schneider W.L."/>
            <person name="Rogers E."/>
            <person name="Andreote F.D."/>
            <person name="Grunwald N.J."/>
            <person name="Putnam M.L."/>
            <person name="Chang J.H."/>
        </authorList>
    </citation>
    <scope>NUCLEOTIDE SEQUENCE [LARGE SCALE GENOMIC DNA]</scope>
    <source>
        <strain evidence="3 4">DSM 15932</strain>
    </source>
</reference>
<feature type="region of interest" description="Disordered" evidence="1">
    <location>
        <begin position="63"/>
        <end position="87"/>
    </location>
</feature>
<protein>
    <submittedName>
        <fullName evidence="3">Uncharacterized protein</fullName>
    </submittedName>
</protein>
<organism evidence="3 4">
    <name type="scientific">Rathayibacter festucae DSM 15932</name>
    <dbReference type="NCBI Taxonomy" id="1328866"/>
    <lineage>
        <taxon>Bacteria</taxon>
        <taxon>Bacillati</taxon>
        <taxon>Actinomycetota</taxon>
        <taxon>Actinomycetes</taxon>
        <taxon>Micrococcales</taxon>
        <taxon>Microbacteriaceae</taxon>
        <taxon>Rathayibacter</taxon>
    </lineage>
</organism>
<evidence type="ECO:0000256" key="2">
    <source>
        <dbReference type="SAM" id="Phobius"/>
    </source>
</evidence>
<accession>A0A3Q9US01</accession>
<name>A0A3Q9US01_9MICO</name>
<proteinExistence type="predicted"/>
<keyword evidence="2" id="KW-0812">Transmembrane</keyword>
<keyword evidence="2" id="KW-0472">Membrane</keyword>
<keyword evidence="2" id="KW-1133">Transmembrane helix</keyword>
<dbReference type="AlphaFoldDB" id="A0A3Q9US01"/>
<evidence type="ECO:0000313" key="4">
    <source>
        <dbReference type="Proteomes" id="UP000285317"/>
    </source>
</evidence>
<dbReference type="EMBL" id="CP028137">
    <property type="protein sequence ID" value="AZZ52774.1"/>
    <property type="molecule type" value="Genomic_DNA"/>
</dbReference>
<evidence type="ECO:0000256" key="1">
    <source>
        <dbReference type="SAM" id="MobiDB-lite"/>
    </source>
</evidence>
<dbReference type="KEGG" id="rfs:C1I64_12460"/>
<feature type="transmembrane region" description="Helical" evidence="2">
    <location>
        <begin position="20"/>
        <end position="46"/>
    </location>
</feature>